<comment type="caution">
    <text evidence="9">The sequence shown here is derived from an EMBL/GenBank/DDBJ whole genome shotgun (WGS) entry which is preliminary data.</text>
</comment>
<dbReference type="GO" id="GO:0003676">
    <property type="term" value="F:nucleic acid binding"/>
    <property type="evidence" value="ECO:0007669"/>
    <property type="project" value="InterPro"/>
</dbReference>
<dbReference type="SMART" id="SM00490">
    <property type="entry name" value="HELICc"/>
    <property type="match status" value="1"/>
</dbReference>
<protein>
    <recommendedName>
        <fullName evidence="5">DNA 3'-5' helicase</fullName>
        <ecNumber evidence="5">5.6.2.4</ecNumber>
    </recommendedName>
</protein>
<comment type="similarity">
    <text evidence="1">Belongs to the helicase family. RecQ subfamily.</text>
</comment>
<dbReference type="InterPro" id="IPR001650">
    <property type="entry name" value="Helicase_C-like"/>
</dbReference>
<keyword evidence="9" id="KW-0378">Hydrolase</keyword>
<dbReference type="Proteomes" id="UP000320762">
    <property type="component" value="Unassembled WGS sequence"/>
</dbReference>
<evidence type="ECO:0000313" key="9">
    <source>
        <dbReference type="EMBL" id="TRM57982.1"/>
    </source>
</evidence>
<evidence type="ECO:0000259" key="7">
    <source>
        <dbReference type="PROSITE" id="PS51192"/>
    </source>
</evidence>
<dbReference type="Gene3D" id="3.40.50.300">
    <property type="entry name" value="P-loop containing nucleotide triphosphate hydrolases"/>
    <property type="match status" value="2"/>
</dbReference>
<dbReference type="STRING" id="97359.A0A550BZK2"/>
<keyword evidence="2" id="KW-0547">Nucleotide-binding</keyword>
<dbReference type="GO" id="GO:0043138">
    <property type="term" value="F:3'-5' DNA helicase activity"/>
    <property type="evidence" value="ECO:0007669"/>
    <property type="project" value="UniProtKB-EC"/>
</dbReference>
<dbReference type="GO" id="GO:0009378">
    <property type="term" value="F:four-way junction helicase activity"/>
    <property type="evidence" value="ECO:0007669"/>
    <property type="project" value="TreeGrafter"/>
</dbReference>
<proteinExistence type="inferred from homology"/>
<dbReference type="SMART" id="SM00487">
    <property type="entry name" value="DEXDc"/>
    <property type="match status" value="1"/>
</dbReference>
<dbReference type="InterPro" id="IPR011545">
    <property type="entry name" value="DEAD/DEAH_box_helicase_dom"/>
</dbReference>
<sequence>GYEPREWQLDITEALLLGLDSVLIAGTGAGKTMPFMLPLKYDEQRTILVISPLKILQEDQAHRFTVAGIPAVAVNGDTWATVQSDLNAHKYRAILTSPEMCLEFPAFRQYLSTPEFQRHLTTVAVDEAHCIGQWGGDFRKHYAMLHKLRALFPSTIPFLAATATLPPAAREEVCAELNIDLHDSYFVNLGNDRPNITQEVRFVESAHDYAALAELLPTTARTAKEIPKTLIFVNSRVGTQEACREIRKLFPRHLRKRIDFLHAVRKDKSKARVMRRFRSGSTRILVATEAAGMGADIPDIMQVIQLGVPQSLSVYLQRAGRGVRDTTLHGRAILLVEKSVFKKQKKRKKKGKDDEDSDEELDVDASKVWVKEIDPALRTYIASKVCRRTTTDKYFDNPPGRLAPTGPCCDVCEGTSPPLPNELLGAVDPPTRPSTPVESPHVTPASSPKKNGKRPMQPSNPARRGELLKRVRDALHNWRVSTRKREYLHSSLTSTALMSDKVLNKIASN</sequence>
<dbReference type="AlphaFoldDB" id="A0A550BZK2"/>
<dbReference type="EMBL" id="VDMD01000040">
    <property type="protein sequence ID" value="TRM57982.1"/>
    <property type="molecule type" value="Genomic_DNA"/>
</dbReference>
<dbReference type="PROSITE" id="PS51192">
    <property type="entry name" value="HELICASE_ATP_BIND_1"/>
    <property type="match status" value="1"/>
</dbReference>
<comment type="catalytic activity">
    <reaction evidence="4">
        <text>Couples ATP hydrolysis with the unwinding of duplex DNA by translocating in the 3'-5' direction.</text>
        <dbReference type="EC" id="5.6.2.4"/>
    </reaction>
</comment>
<dbReference type="Pfam" id="PF00271">
    <property type="entry name" value="Helicase_C"/>
    <property type="match status" value="1"/>
</dbReference>
<dbReference type="GO" id="GO:0005524">
    <property type="term" value="F:ATP binding"/>
    <property type="evidence" value="ECO:0007669"/>
    <property type="project" value="UniProtKB-KW"/>
</dbReference>
<evidence type="ECO:0000256" key="2">
    <source>
        <dbReference type="ARBA" id="ARBA00022741"/>
    </source>
</evidence>
<feature type="domain" description="Helicase ATP-binding" evidence="7">
    <location>
        <begin position="12"/>
        <end position="183"/>
    </location>
</feature>
<dbReference type="GO" id="GO:0005694">
    <property type="term" value="C:chromosome"/>
    <property type="evidence" value="ECO:0007669"/>
    <property type="project" value="TreeGrafter"/>
</dbReference>
<dbReference type="PANTHER" id="PTHR13710">
    <property type="entry name" value="DNA HELICASE RECQ FAMILY MEMBER"/>
    <property type="match status" value="1"/>
</dbReference>
<dbReference type="GO" id="GO:0000724">
    <property type="term" value="P:double-strand break repair via homologous recombination"/>
    <property type="evidence" value="ECO:0007669"/>
    <property type="project" value="TreeGrafter"/>
</dbReference>
<dbReference type="PANTHER" id="PTHR13710:SF154">
    <property type="entry name" value="RECQ HELICASE, PUTATIVE (AFU_ORTHOLOGUE AFUA_6G14720)-RELATED"/>
    <property type="match status" value="1"/>
</dbReference>
<dbReference type="SUPFAM" id="SSF52540">
    <property type="entry name" value="P-loop containing nucleoside triphosphate hydrolases"/>
    <property type="match status" value="1"/>
</dbReference>
<dbReference type="GO" id="GO:0016787">
    <property type="term" value="F:hydrolase activity"/>
    <property type="evidence" value="ECO:0007669"/>
    <property type="project" value="UniProtKB-KW"/>
</dbReference>
<dbReference type="InterPro" id="IPR027417">
    <property type="entry name" value="P-loop_NTPase"/>
</dbReference>
<dbReference type="PROSITE" id="PS51194">
    <property type="entry name" value="HELICASE_CTER"/>
    <property type="match status" value="1"/>
</dbReference>
<evidence type="ECO:0000256" key="1">
    <source>
        <dbReference type="ARBA" id="ARBA00005446"/>
    </source>
</evidence>
<keyword evidence="3" id="KW-0067">ATP-binding</keyword>
<feature type="non-terminal residue" evidence="9">
    <location>
        <position position="509"/>
    </location>
</feature>
<keyword evidence="10" id="KW-1185">Reference proteome</keyword>
<feature type="domain" description="Helicase C-terminal" evidence="8">
    <location>
        <begin position="195"/>
        <end position="374"/>
    </location>
</feature>
<reference evidence="9 10" key="1">
    <citation type="journal article" date="2019" name="New Phytol.">
        <title>Comparative genomics reveals unique wood-decay strategies and fruiting body development in the Schizophyllaceae.</title>
        <authorList>
            <person name="Almasi E."/>
            <person name="Sahu N."/>
            <person name="Krizsan K."/>
            <person name="Balint B."/>
            <person name="Kovacs G.M."/>
            <person name="Kiss B."/>
            <person name="Cseklye J."/>
            <person name="Drula E."/>
            <person name="Henrissat B."/>
            <person name="Nagy I."/>
            <person name="Chovatia M."/>
            <person name="Adam C."/>
            <person name="LaButti K."/>
            <person name="Lipzen A."/>
            <person name="Riley R."/>
            <person name="Grigoriev I.V."/>
            <person name="Nagy L.G."/>
        </authorList>
    </citation>
    <scope>NUCLEOTIDE SEQUENCE [LARGE SCALE GENOMIC DNA]</scope>
    <source>
        <strain evidence="9 10">NL-1724</strain>
    </source>
</reference>
<dbReference type="GO" id="GO:0005737">
    <property type="term" value="C:cytoplasm"/>
    <property type="evidence" value="ECO:0007669"/>
    <property type="project" value="TreeGrafter"/>
</dbReference>
<gene>
    <name evidence="9" type="ORF">BD626DRAFT_364871</name>
</gene>
<name>A0A550BZK2_9AGAR</name>
<dbReference type="OrthoDB" id="10261556at2759"/>
<dbReference type="EC" id="5.6.2.4" evidence="5"/>
<evidence type="ECO:0000256" key="4">
    <source>
        <dbReference type="ARBA" id="ARBA00034617"/>
    </source>
</evidence>
<feature type="region of interest" description="Disordered" evidence="6">
    <location>
        <begin position="425"/>
        <end position="466"/>
    </location>
</feature>
<feature type="non-terminal residue" evidence="9">
    <location>
        <position position="1"/>
    </location>
</feature>
<organism evidence="9 10">
    <name type="scientific">Schizophyllum amplum</name>
    <dbReference type="NCBI Taxonomy" id="97359"/>
    <lineage>
        <taxon>Eukaryota</taxon>
        <taxon>Fungi</taxon>
        <taxon>Dikarya</taxon>
        <taxon>Basidiomycota</taxon>
        <taxon>Agaricomycotina</taxon>
        <taxon>Agaricomycetes</taxon>
        <taxon>Agaricomycetidae</taxon>
        <taxon>Agaricales</taxon>
        <taxon>Schizophyllaceae</taxon>
        <taxon>Schizophyllum</taxon>
    </lineage>
</organism>
<evidence type="ECO:0000256" key="5">
    <source>
        <dbReference type="ARBA" id="ARBA00034808"/>
    </source>
</evidence>
<dbReference type="InterPro" id="IPR014001">
    <property type="entry name" value="Helicase_ATP-bd"/>
</dbReference>
<evidence type="ECO:0000256" key="3">
    <source>
        <dbReference type="ARBA" id="ARBA00022840"/>
    </source>
</evidence>
<dbReference type="Pfam" id="PF00270">
    <property type="entry name" value="DEAD"/>
    <property type="match status" value="1"/>
</dbReference>
<accession>A0A550BZK2</accession>
<evidence type="ECO:0000313" key="10">
    <source>
        <dbReference type="Proteomes" id="UP000320762"/>
    </source>
</evidence>
<evidence type="ECO:0000256" key="6">
    <source>
        <dbReference type="SAM" id="MobiDB-lite"/>
    </source>
</evidence>
<evidence type="ECO:0000259" key="8">
    <source>
        <dbReference type="PROSITE" id="PS51194"/>
    </source>
</evidence>